<feature type="non-terminal residue" evidence="7">
    <location>
        <position position="1"/>
    </location>
</feature>
<dbReference type="GO" id="GO:0022857">
    <property type="term" value="F:transmembrane transporter activity"/>
    <property type="evidence" value="ECO:0007669"/>
    <property type="project" value="InterPro"/>
</dbReference>
<keyword evidence="5 6" id="KW-0472">Membrane</keyword>
<protein>
    <submittedName>
        <fullName evidence="7">Uncharacterized protein</fullName>
    </submittedName>
</protein>
<evidence type="ECO:0000313" key="7">
    <source>
        <dbReference type="EMBL" id="EME40808.1"/>
    </source>
</evidence>
<accession>N1PDX5</accession>
<reference evidence="8" key="1">
    <citation type="journal article" date="2012" name="PLoS Genet.">
        <title>The genomes of the fungal plant pathogens Cladosporium fulvum and Dothistroma septosporum reveal adaptation to different hosts and lifestyles but also signatures of common ancestry.</title>
        <authorList>
            <person name="de Wit P.J.G.M."/>
            <person name="van der Burgt A."/>
            <person name="Oekmen B."/>
            <person name="Stergiopoulos I."/>
            <person name="Abd-Elsalam K.A."/>
            <person name="Aerts A.L."/>
            <person name="Bahkali A.H."/>
            <person name="Beenen H.G."/>
            <person name="Chettri P."/>
            <person name="Cox M.P."/>
            <person name="Datema E."/>
            <person name="de Vries R.P."/>
            <person name="Dhillon B."/>
            <person name="Ganley A.R."/>
            <person name="Griffiths S.A."/>
            <person name="Guo Y."/>
            <person name="Hamelin R.C."/>
            <person name="Henrissat B."/>
            <person name="Kabir M.S."/>
            <person name="Jashni M.K."/>
            <person name="Kema G."/>
            <person name="Klaubauf S."/>
            <person name="Lapidus A."/>
            <person name="Levasseur A."/>
            <person name="Lindquist E."/>
            <person name="Mehrabi R."/>
            <person name="Ohm R.A."/>
            <person name="Owen T.J."/>
            <person name="Salamov A."/>
            <person name="Schwelm A."/>
            <person name="Schijlen E."/>
            <person name="Sun H."/>
            <person name="van den Burg H.A."/>
            <person name="van Ham R.C.H.J."/>
            <person name="Zhang S."/>
            <person name="Goodwin S.B."/>
            <person name="Grigoriev I.V."/>
            <person name="Collemare J."/>
            <person name="Bradshaw R.E."/>
        </authorList>
    </citation>
    <scope>NUCLEOTIDE SEQUENCE [LARGE SCALE GENOMIC DNA]</scope>
    <source>
        <strain evidence="8">NZE10 / CBS 128990</strain>
    </source>
</reference>
<reference evidence="7 8" key="2">
    <citation type="journal article" date="2012" name="PLoS Pathog.">
        <title>Diverse lifestyles and strategies of plant pathogenesis encoded in the genomes of eighteen Dothideomycetes fungi.</title>
        <authorList>
            <person name="Ohm R.A."/>
            <person name="Feau N."/>
            <person name="Henrissat B."/>
            <person name="Schoch C.L."/>
            <person name="Horwitz B.A."/>
            <person name="Barry K.W."/>
            <person name="Condon B.J."/>
            <person name="Copeland A.C."/>
            <person name="Dhillon B."/>
            <person name="Glaser F."/>
            <person name="Hesse C.N."/>
            <person name="Kosti I."/>
            <person name="LaButti K."/>
            <person name="Lindquist E.A."/>
            <person name="Lucas S."/>
            <person name="Salamov A.A."/>
            <person name="Bradshaw R.E."/>
            <person name="Ciuffetti L."/>
            <person name="Hamelin R.C."/>
            <person name="Kema G.H.J."/>
            <person name="Lawrence C."/>
            <person name="Scott J.A."/>
            <person name="Spatafora J.W."/>
            <person name="Turgeon B.G."/>
            <person name="de Wit P.J.G.M."/>
            <person name="Zhong S."/>
            <person name="Goodwin S.B."/>
            <person name="Grigoriev I.V."/>
        </authorList>
    </citation>
    <scope>NUCLEOTIDE SEQUENCE [LARGE SCALE GENOMIC DNA]</scope>
    <source>
        <strain evidence="8">NZE10 / CBS 128990</strain>
    </source>
</reference>
<comment type="subcellular location">
    <subcellularLocation>
        <location evidence="1">Membrane</location>
        <topology evidence="1">Multi-pass membrane protein</topology>
    </subcellularLocation>
</comment>
<evidence type="ECO:0000313" key="8">
    <source>
        <dbReference type="Proteomes" id="UP000016933"/>
    </source>
</evidence>
<keyword evidence="8" id="KW-1185">Reference proteome</keyword>
<evidence type="ECO:0000256" key="1">
    <source>
        <dbReference type="ARBA" id="ARBA00004141"/>
    </source>
</evidence>
<keyword evidence="3 6" id="KW-0812">Transmembrane</keyword>
<dbReference type="InterPro" id="IPR010573">
    <property type="entry name" value="MFS_Str1/Tri12-like"/>
</dbReference>
<name>N1PDX5_DOTSN</name>
<dbReference type="PANTHER" id="PTHR23501:SF195">
    <property type="entry name" value="PEP5"/>
    <property type="match status" value="1"/>
</dbReference>
<proteinExistence type="predicted"/>
<dbReference type="eggNOG" id="KOG0254">
    <property type="taxonomic scope" value="Eukaryota"/>
</dbReference>
<keyword evidence="4 6" id="KW-1133">Transmembrane helix</keyword>
<dbReference type="OrthoDB" id="3637582at2759"/>
<sequence length="150" mass="16531">TIPGILSAGGMIKRSATNGWRQWCWIQFSLWTITAFSIMTGYRPPKGRSVYVSATMVQRLEALDLPGLSLLVTGLGLFLVGLNLGGDIYPWSDRRTLEILVSGVVTIGLFGIYEWKATRRGILNHELFSGGKAFAICLMLIFVEGVMLFA</sequence>
<dbReference type="Proteomes" id="UP000016933">
    <property type="component" value="Unassembled WGS sequence"/>
</dbReference>
<feature type="transmembrane region" description="Helical" evidence="6">
    <location>
        <begin position="96"/>
        <end position="115"/>
    </location>
</feature>
<feature type="transmembrane region" description="Helical" evidence="6">
    <location>
        <begin position="20"/>
        <end position="42"/>
    </location>
</feature>
<keyword evidence="2" id="KW-0813">Transport</keyword>
<dbReference type="EMBL" id="KB446543">
    <property type="protein sequence ID" value="EME40808.1"/>
    <property type="molecule type" value="Genomic_DNA"/>
</dbReference>
<dbReference type="GO" id="GO:0005886">
    <property type="term" value="C:plasma membrane"/>
    <property type="evidence" value="ECO:0007669"/>
    <property type="project" value="TreeGrafter"/>
</dbReference>
<evidence type="ECO:0000256" key="2">
    <source>
        <dbReference type="ARBA" id="ARBA00022448"/>
    </source>
</evidence>
<dbReference type="PANTHER" id="PTHR23501">
    <property type="entry name" value="MAJOR FACILITATOR SUPERFAMILY"/>
    <property type="match status" value="1"/>
</dbReference>
<dbReference type="AlphaFoldDB" id="N1PDX5"/>
<evidence type="ECO:0000256" key="4">
    <source>
        <dbReference type="ARBA" id="ARBA00022989"/>
    </source>
</evidence>
<feature type="transmembrane region" description="Helical" evidence="6">
    <location>
        <begin position="127"/>
        <end position="149"/>
    </location>
</feature>
<feature type="non-terminal residue" evidence="7">
    <location>
        <position position="150"/>
    </location>
</feature>
<evidence type="ECO:0000256" key="5">
    <source>
        <dbReference type="ARBA" id="ARBA00023136"/>
    </source>
</evidence>
<evidence type="ECO:0000256" key="6">
    <source>
        <dbReference type="SAM" id="Phobius"/>
    </source>
</evidence>
<organism evidence="7 8">
    <name type="scientific">Dothistroma septosporum (strain NZE10 / CBS 128990)</name>
    <name type="common">Red band needle blight fungus</name>
    <name type="synonym">Mycosphaerella pini</name>
    <dbReference type="NCBI Taxonomy" id="675120"/>
    <lineage>
        <taxon>Eukaryota</taxon>
        <taxon>Fungi</taxon>
        <taxon>Dikarya</taxon>
        <taxon>Ascomycota</taxon>
        <taxon>Pezizomycotina</taxon>
        <taxon>Dothideomycetes</taxon>
        <taxon>Dothideomycetidae</taxon>
        <taxon>Mycosphaerellales</taxon>
        <taxon>Mycosphaerellaceae</taxon>
        <taxon>Dothistroma</taxon>
    </lineage>
</organism>
<dbReference type="Pfam" id="PF06609">
    <property type="entry name" value="TRI12"/>
    <property type="match status" value="1"/>
</dbReference>
<dbReference type="HOGENOM" id="CLU_1744875_0_0_1"/>
<feature type="transmembrane region" description="Helical" evidence="6">
    <location>
        <begin position="63"/>
        <end position="84"/>
    </location>
</feature>
<gene>
    <name evidence="7" type="ORF">DOTSEDRAFT_106991</name>
</gene>
<evidence type="ECO:0000256" key="3">
    <source>
        <dbReference type="ARBA" id="ARBA00022692"/>
    </source>
</evidence>